<feature type="region of interest" description="Disordered" evidence="2">
    <location>
        <begin position="20"/>
        <end position="165"/>
    </location>
</feature>
<dbReference type="Proteomes" id="UP000134372">
    <property type="component" value="Segment"/>
</dbReference>
<dbReference type="GO" id="GO:0006355">
    <property type="term" value="P:regulation of DNA-templated transcription"/>
    <property type="evidence" value="ECO:0007669"/>
    <property type="project" value="InterPro"/>
</dbReference>
<accession>U5NIY3</accession>
<dbReference type="EMBL" id="KF703446">
    <property type="protein sequence ID" value="AGY30739.1"/>
    <property type="molecule type" value="Genomic_DNA"/>
</dbReference>
<dbReference type="InterPro" id="IPR008648">
    <property type="entry name" value="ICP27-like"/>
</dbReference>
<evidence type="ECO:0000256" key="2">
    <source>
        <dbReference type="SAM" id="MobiDB-lite"/>
    </source>
</evidence>
<feature type="compositionally biased region" description="Basic and acidic residues" evidence="2">
    <location>
        <begin position="143"/>
        <end position="155"/>
    </location>
</feature>
<keyword evidence="1" id="KW-0244">Early protein</keyword>
<evidence type="ECO:0000313" key="4">
    <source>
        <dbReference type="Proteomes" id="UP000134372"/>
    </source>
</evidence>
<reference evidence="3 4" key="1">
    <citation type="journal article" date="2013" name="J. Virol.">
        <title>Next-Generation Sequence Analysis of the Genome of RFHVMn, the Macaque Homolog of Kaposi's Sarcoma (KS)-Associated Herpesvirus, from a KS-Like Tumor of a Pig-Tailed Macaque.</title>
        <authorList>
            <person name="Bruce A.G."/>
            <person name="Ryan J.T."/>
            <person name="Thomas M.J."/>
            <person name="Peng X."/>
            <person name="Grundhoff A."/>
            <person name="Tsai C.C."/>
            <person name="Rose T.M."/>
        </authorList>
    </citation>
    <scope>NUCLEOTIDE SEQUENCE [LARGE SCALE GENOMIC DNA]</scope>
    <source>
        <strain evidence="3">RFHVMnM78114</strain>
    </source>
</reference>
<dbReference type="RefSeq" id="YP_010084420.1">
    <property type="nucleotide sequence ID" value="NC_055135.1"/>
</dbReference>
<keyword evidence="4" id="KW-1185">Reference proteome</keyword>
<name>U5NIY3_9GAMA</name>
<dbReference type="KEGG" id="vg:65099406"/>
<organism evidence="3 4">
    <name type="scientific">Retroperitoneal fibromatosis-associated herpesvirus</name>
    <dbReference type="NCBI Taxonomy" id="111469"/>
    <lineage>
        <taxon>Viruses</taxon>
        <taxon>Duplodnaviria</taxon>
        <taxon>Heunggongvirae</taxon>
        <taxon>Peploviricota</taxon>
        <taxon>Herviviricetes</taxon>
        <taxon>Herpesvirales</taxon>
        <taxon>Orthoherpesviridae</taxon>
        <taxon>Gammaherpesvirinae</taxon>
        <taxon>Rhadinovirus</taxon>
        <taxon>Rhadinovirus macacinegamma8</taxon>
        <taxon>Macacine gammaherpesvirus 8</taxon>
    </lineage>
</organism>
<proteinExistence type="predicted"/>
<protein>
    <submittedName>
        <fullName evidence="3">ORF57</fullName>
    </submittedName>
</protein>
<dbReference type="GeneID" id="65099406"/>
<evidence type="ECO:0000313" key="3">
    <source>
        <dbReference type="EMBL" id="AGY30739.1"/>
    </source>
</evidence>
<sequence>MVQAMVDMEIMKCLLEDSLSSSDFDNSRDDTESVTDEPVQSEQATPLVAIDAPASSDHAGPKIDISSMVKIPKRPRSRSRPRSEITFRSPLDRGSVTPPVDRYSKRRKVCKETQPSQTLGRRGKTTRDNRKPRGRQSWLRSPRGRDRVVYRRSGPDRQGTSGRHHRLRTDVHQGVSEAIKKLRLPPSMLTGVDGQRLEDAIIPRHHGPCFRVFTPAPPPYFPEVYTDKILTSIVKAGGQNDELINKKVSAKTINEIYKPLMMFVTGRHNQPYWVATRRETMATGGLQVLAAFVEEQLLWAQTATRQGGSFDGKNIDIILDTAVFACTAFIGKLRQLHLPCLLDKHGELAVVKQLSYLVAMGNRLTEACNLLGEVRVNFRCGMLLAFVMTVPGLQLRKNITLKAQRLFQTFLAGYKPGDVMGLLNVMVVEHHSLCRNSECSAATRAAVGSPAFTKGLFFYPVS</sequence>
<feature type="compositionally biased region" description="Basic residues" evidence="2">
    <location>
        <begin position="71"/>
        <end position="80"/>
    </location>
</feature>
<dbReference type="Pfam" id="PF05459">
    <property type="entry name" value="Herpes_UL69"/>
    <property type="match status" value="1"/>
</dbReference>
<evidence type="ECO:0000256" key="1">
    <source>
        <dbReference type="ARBA" id="ARBA00022518"/>
    </source>
</evidence>